<dbReference type="InterPro" id="IPR050708">
    <property type="entry name" value="T6SS_VgrG/RHS"/>
</dbReference>
<reference evidence="1 2" key="1">
    <citation type="submission" date="2019-04" db="EMBL/GenBank/DDBJ databases">
        <title>Niastella caeni sp. nov., isolated from activated sludge.</title>
        <authorList>
            <person name="Sheng M."/>
        </authorList>
    </citation>
    <scope>NUCLEOTIDE SEQUENCE [LARGE SCALE GENOMIC DNA]</scope>
    <source>
        <strain evidence="1 2">HX-2-15</strain>
    </source>
</reference>
<dbReference type="RefSeq" id="WP_166437123.1">
    <property type="nucleotide sequence ID" value="NZ_STFF01000003.1"/>
</dbReference>
<gene>
    <name evidence="1" type="ORF">FAM09_12915</name>
</gene>
<keyword evidence="2" id="KW-1185">Reference proteome</keyword>
<dbReference type="PANTHER" id="PTHR32305:SF15">
    <property type="entry name" value="PROTEIN RHSA-RELATED"/>
    <property type="match status" value="1"/>
</dbReference>
<evidence type="ECO:0008006" key="3">
    <source>
        <dbReference type="Google" id="ProtNLM"/>
    </source>
</evidence>
<proteinExistence type="predicted"/>
<dbReference type="EMBL" id="STFF01000003">
    <property type="protein sequence ID" value="THU39401.1"/>
    <property type="molecule type" value="Genomic_DNA"/>
</dbReference>
<name>A0A4S8HW28_9BACT</name>
<comment type="caution">
    <text evidence="1">The sequence shown here is derived from an EMBL/GenBank/DDBJ whole genome shotgun (WGS) entry which is preliminary data.</text>
</comment>
<accession>A0A4S8HW28</accession>
<dbReference type="AlphaFoldDB" id="A0A4S8HW28"/>
<organism evidence="1 2">
    <name type="scientific">Niastella caeni</name>
    <dbReference type="NCBI Taxonomy" id="2569763"/>
    <lineage>
        <taxon>Bacteria</taxon>
        <taxon>Pseudomonadati</taxon>
        <taxon>Bacteroidota</taxon>
        <taxon>Chitinophagia</taxon>
        <taxon>Chitinophagales</taxon>
        <taxon>Chitinophagaceae</taxon>
        <taxon>Niastella</taxon>
    </lineage>
</organism>
<dbReference type="Proteomes" id="UP000306918">
    <property type="component" value="Unassembled WGS sequence"/>
</dbReference>
<sequence>MNRLVAMDAWHKTGSAWSNITKLTDFQERISYDANGNILGYKRNGNNSFASKPLGMDSLTYKYVMGTNRLDHVKDSVSAANYDVDIDNQTAGNYVYDSIGNLIKDNAEGITSISWTVYGKISRIIKTDGTNISYTYDAGGNRISKAIVKTSPASADTTWYVWDAQGNVMSVYASGNDSVNDGHLTQTELHMYGSSRVGLLRRGVDVAIDYHPADTSMPLLGTGYSLTFGRGNKLFELSNRLGNVLVTLNDKKLGVSSNNNTVDYFNPQMALSLMSLVPDADFVTKPLKFAGKYADEDATLVKQSGIIPGKREIMTVTKTGLRTDAYKVASAAIGDLGDDAIPLMGKSTSKYPDANKIVVGMQSADGSRGWRIDFDPEKGAHYNWFNNNTGERGAVFFEGTADQVHYLKQQMTKTY</sequence>
<protein>
    <recommendedName>
        <fullName evidence="3">RHS repeat-associated core domain-containing protein</fullName>
    </recommendedName>
</protein>
<dbReference type="Gene3D" id="2.180.10.10">
    <property type="entry name" value="RHS repeat-associated core"/>
    <property type="match status" value="1"/>
</dbReference>
<dbReference type="PANTHER" id="PTHR32305">
    <property type="match status" value="1"/>
</dbReference>
<evidence type="ECO:0000313" key="1">
    <source>
        <dbReference type="EMBL" id="THU39401.1"/>
    </source>
</evidence>
<dbReference type="CDD" id="cd20692">
    <property type="entry name" value="CdiA-CT_Ec-like"/>
    <property type="match status" value="1"/>
</dbReference>
<evidence type="ECO:0000313" key="2">
    <source>
        <dbReference type="Proteomes" id="UP000306918"/>
    </source>
</evidence>